<keyword evidence="2 5" id="KW-0479">Metal-binding</keyword>
<evidence type="ECO:0000256" key="6">
    <source>
        <dbReference type="PIRNR" id="PIRNR000099"/>
    </source>
</evidence>
<evidence type="ECO:0000313" key="12">
    <source>
        <dbReference type="EMBL" id="SDD70553.1"/>
    </source>
</evidence>
<dbReference type="CDD" id="cd06572">
    <property type="entry name" value="Histidinol_dh"/>
    <property type="match status" value="1"/>
</dbReference>
<evidence type="ECO:0000256" key="11">
    <source>
        <dbReference type="RuleBase" id="RU004175"/>
    </source>
</evidence>
<dbReference type="InterPro" id="IPR001692">
    <property type="entry name" value="Histidinol_DH_CS"/>
</dbReference>
<comment type="pathway">
    <text evidence="5">Amino-acid biosynthesis; L-histidine biosynthesis; L-histidine from 5-phospho-alpha-D-ribose 1-diphosphate: step 9/9.</text>
</comment>
<accession>A0A1G6WY32</accession>
<dbReference type="PANTHER" id="PTHR21256">
    <property type="entry name" value="HISTIDINOL DEHYDROGENASE HDH"/>
    <property type="match status" value="1"/>
</dbReference>
<feature type="binding site" evidence="5 10">
    <location>
        <position position="420"/>
    </location>
    <ligand>
        <name>Zn(2+)</name>
        <dbReference type="ChEBI" id="CHEBI:29105"/>
    </ligand>
</feature>
<dbReference type="GO" id="GO:0051287">
    <property type="term" value="F:NAD binding"/>
    <property type="evidence" value="ECO:0007669"/>
    <property type="project" value="InterPro"/>
</dbReference>
<organism evidence="12 13">
    <name type="scientific">Desulfuromonas thiophila</name>
    <dbReference type="NCBI Taxonomy" id="57664"/>
    <lineage>
        <taxon>Bacteria</taxon>
        <taxon>Pseudomonadati</taxon>
        <taxon>Thermodesulfobacteriota</taxon>
        <taxon>Desulfuromonadia</taxon>
        <taxon>Desulfuromonadales</taxon>
        <taxon>Desulfuromonadaceae</taxon>
        <taxon>Desulfuromonas</taxon>
    </lineage>
</organism>
<dbReference type="EC" id="1.1.1.23" evidence="5"/>
<sequence>MIPILRFSAEDFAARFARIEQRAEAMPAGVEATVRDILRAVRERGDAAVCDYTRQFDRLDLTADGLEVRAAEIDAAVARVTAEDLAALQLAADRIAAYHRRQKQETWLSTDEDDILLGQLVRPLDRVGIYVPGGKAAYPSSVLMNAIPARVAGVKEIIMVVPMPGGEVNPHVLAAARLAGVQRIFRIGGAQAVAALAYGTATVPKVDKITGPGNIYVATAKKQLFGLVDIDMIAGPSEILIVNDGSGNPRHLAADLLSQAEHDELASAVLVTTCAAMATQVQAEVARQLNELPRQAIARSAIEQFGAIIVAADLPQALDFCNRIATEHLELAVAEPFALLPQVRHAGAIFMGHHTPEALGDYLAGPNHTLPTGGTARFFSPLSLDDFVKKSSLICCSAAGLKRLGPQTVRIAGLEGLDAHGRSVQLRLDDLNA</sequence>
<evidence type="ECO:0000256" key="5">
    <source>
        <dbReference type="HAMAP-Rule" id="MF_01024"/>
    </source>
</evidence>
<comment type="cofactor">
    <cofactor evidence="5 10">
        <name>Zn(2+)</name>
        <dbReference type="ChEBI" id="CHEBI:29105"/>
    </cofactor>
    <text evidence="5 10">Binds 1 zinc ion per subunit.</text>
</comment>
<dbReference type="FunFam" id="3.40.50.1980:FF:000026">
    <property type="entry name" value="Histidinol dehydrogenase"/>
    <property type="match status" value="1"/>
</dbReference>
<feature type="active site" description="Proton acceptor" evidence="5 7">
    <location>
        <position position="327"/>
    </location>
</feature>
<dbReference type="PRINTS" id="PR00083">
    <property type="entry name" value="HOLDHDRGNASE"/>
</dbReference>
<dbReference type="InterPro" id="IPR012131">
    <property type="entry name" value="Hstdl_DH"/>
</dbReference>
<evidence type="ECO:0000256" key="7">
    <source>
        <dbReference type="PIRSR" id="PIRSR000099-1"/>
    </source>
</evidence>
<feature type="binding site" evidence="5 9">
    <location>
        <position position="415"/>
    </location>
    <ligand>
        <name>substrate</name>
    </ligand>
</feature>
<dbReference type="InterPro" id="IPR022695">
    <property type="entry name" value="Histidinol_DH_monofunct"/>
</dbReference>
<feature type="binding site" evidence="5 10">
    <location>
        <position position="361"/>
    </location>
    <ligand>
        <name>Zn(2+)</name>
        <dbReference type="ChEBI" id="CHEBI:29105"/>
    </ligand>
</feature>
<keyword evidence="5" id="KW-0028">Amino-acid biosynthesis</keyword>
<feature type="binding site" evidence="5 9">
    <location>
        <position position="262"/>
    </location>
    <ligand>
        <name>substrate</name>
    </ligand>
</feature>
<keyword evidence="5" id="KW-0368">Histidine biosynthesis</keyword>
<gene>
    <name evidence="5" type="primary">hisD</name>
    <name evidence="12" type="ORF">SAMN05661003_10164</name>
</gene>
<dbReference type="PIRSF" id="PIRSF000099">
    <property type="entry name" value="Histidinol_dh"/>
    <property type="match status" value="1"/>
</dbReference>
<dbReference type="PANTHER" id="PTHR21256:SF2">
    <property type="entry name" value="HISTIDINE BIOSYNTHESIS TRIFUNCTIONAL PROTEIN"/>
    <property type="match status" value="1"/>
</dbReference>
<dbReference type="Proteomes" id="UP000243205">
    <property type="component" value="Unassembled WGS sequence"/>
</dbReference>
<dbReference type="OrthoDB" id="9805269at2"/>
<dbReference type="AlphaFoldDB" id="A0A1G6WY32"/>
<evidence type="ECO:0000256" key="9">
    <source>
        <dbReference type="PIRSR" id="PIRSR000099-3"/>
    </source>
</evidence>
<keyword evidence="5 8" id="KW-0520">NAD</keyword>
<dbReference type="InterPro" id="IPR016161">
    <property type="entry name" value="Ald_DH/histidinol_DH"/>
</dbReference>
<dbReference type="GO" id="GO:0000105">
    <property type="term" value="P:L-histidine biosynthetic process"/>
    <property type="evidence" value="ECO:0007669"/>
    <property type="project" value="UniProtKB-UniRule"/>
</dbReference>
<dbReference type="UniPathway" id="UPA00031">
    <property type="reaction ID" value="UER00014"/>
</dbReference>
<feature type="binding site" evidence="5 8">
    <location>
        <position position="214"/>
    </location>
    <ligand>
        <name>NAD(+)</name>
        <dbReference type="ChEBI" id="CHEBI:57540"/>
    </ligand>
</feature>
<dbReference type="GO" id="GO:0004399">
    <property type="term" value="F:histidinol dehydrogenase activity"/>
    <property type="evidence" value="ECO:0007669"/>
    <property type="project" value="UniProtKB-UniRule"/>
</dbReference>
<dbReference type="STRING" id="57664.SAMN05661003_10164"/>
<dbReference type="GO" id="GO:0005829">
    <property type="term" value="C:cytosol"/>
    <property type="evidence" value="ECO:0007669"/>
    <property type="project" value="TreeGrafter"/>
</dbReference>
<feature type="binding site" evidence="5 8">
    <location>
        <position position="130"/>
    </location>
    <ligand>
        <name>NAD(+)</name>
        <dbReference type="ChEBI" id="CHEBI:57540"/>
    </ligand>
</feature>
<feature type="binding site" evidence="5 10">
    <location>
        <position position="259"/>
    </location>
    <ligand>
        <name>Zn(2+)</name>
        <dbReference type="ChEBI" id="CHEBI:29105"/>
    </ligand>
</feature>
<feature type="binding site" evidence="5 9">
    <location>
        <position position="420"/>
    </location>
    <ligand>
        <name>substrate</name>
    </ligand>
</feature>
<feature type="binding site" evidence="5 9">
    <location>
        <position position="259"/>
    </location>
    <ligand>
        <name>substrate</name>
    </ligand>
</feature>
<feature type="active site" description="Proton acceptor" evidence="5 7">
    <location>
        <position position="328"/>
    </location>
</feature>
<dbReference type="HAMAP" id="MF_01024">
    <property type="entry name" value="HisD"/>
    <property type="match status" value="1"/>
</dbReference>
<feature type="binding site" evidence="5 8">
    <location>
        <position position="191"/>
    </location>
    <ligand>
        <name>NAD(+)</name>
        <dbReference type="ChEBI" id="CHEBI:57540"/>
    </ligand>
</feature>
<evidence type="ECO:0000256" key="3">
    <source>
        <dbReference type="ARBA" id="ARBA00022833"/>
    </source>
</evidence>
<keyword evidence="4 5" id="KW-0560">Oxidoreductase</keyword>
<evidence type="ECO:0000256" key="10">
    <source>
        <dbReference type="PIRSR" id="PIRSR000099-4"/>
    </source>
</evidence>
<feature type="binding site" evidence="5 9">
    <location>
        <position position="237"/>
    </location>
    <ligand>
        <name>substrate</name>
    </ligand>
</feature>
<evidence type="ECO:0000256" key="4">
    <source>
        <dbReference type="ARBA" id="ARBA00023002"/>
    </source>
</evidence>
<keyword evidence="3 5" id="KW-0862">Zinc</keyword>
<dbReference type="EMBL" id="FNAQ01000001">
    <property type="protein sequence ID" value="SDD70553.1"/>
    <property type="molecule type" value="Genomic_DNA"/>
</dbReference>
<name>A0A1G6WY32_9BACT</name>
<reference evidence="13" key="1">
    <citation type="submission" date="2016-10" db="EMBL/GenBank/DDBJ databases">
        <authorList>
            <person name="Varghese N."/>
            <person name="Submissions S."/>
        </authorList>
    </citation>
    <scope>NUCLEOTIDE SEQUENCE [LARGE SCALE GENOMIC DNA]</scope>
    <source>
        <strain evidence="13">DSM 8987</strain>
    </source>
</reference>
<dbReference type="Pfam" id="PF00815">
    <property type="entry name" value="Histidinol_dh"/>
    <property type="match status" value="1"/>
</dbReference>
<dbReference type="RefSeq" id="WP_092075225.1">
    <property type="nucleotide sequence ID" value="NZ_FNAQ01000001.1"/>
</dbReference>
<comment type="similarity">
    <text evidence="1 5 6 11">Belongs to the histidinol dehydrogenase family.</text>
</comment>
<comment type="catalytic activity">
    <reaction evidence="5">
        <text>L-histidinol + 2 NAD(+) + H2O = L-histidine + 2 NADH + 3 H(+)</text>
        <dbReference type="Rhea" id="RHEA:20641"/>
        <dbReference type="ChEBI" id="CHEBI:15377"/>
        <dbReference type="ChEBI" id="CHEBI:15378"/>
        <dbReference type="ChEBI" id="CHEBI:57540"/>
        <dbReference type="ChEBI" id="CHEBI:57595"/>
        <dbReference type="ChEBI" id="CHEBI:57699"/>
        <dbReference type="ChEBI" id="CHEBI:57945"/>
        <dbReference type="EC" id="1.1.1.23"/>
    </reaction>
</comment>
<dbReference type="SUPFAM" id="SSF53720">
    <property type="entry name" value="ALDH-like"/>
    <property type="match status" value="1"/>
</dbReference>
<evidence type="ECO:0000256" key="8">
    <source>
        <dbReference type="PIRSR" id="PIRSR000099-2"/>
    </source>
</evidence>
<dbReference type="FunFam" id="3.40.50.1980:FF:000001">
    <property type="entry name" value="Histidinol dehydrogenase"/>
    <property type="match status" value="1"/>
</dbReference>
<dbReference type="NCBIfam" id="TIGR00069">
    <property type="entry name" value="hisD"/>
    <property type="match status" value="1"/>
</dbReference>
<evidence type="ECO:0000313" key="13">
    <source>
        <dbReference type="Proteomes" id="UP000243205"/>
    </source>
</evidence>
<comment type="function">
    <text evidence="5">Catalyzes the sequential NAD-dependent oxidations of L-histidinol to L-histidinaldehyde and then to L-histidine.</text>
</comment>
<dbReference type="Gene3D" id="3.40.50.1980">
    <property type="entry name" value="Nitrogenase molybdenum iron protein domain"/>
    <property type="match status" value="2"/>
</dbReference>
<feature type="binding site" evidence="5 9">
    <location>
        <position position="361"/>
    </location>
    <ligand>
        <name>substrate</name>
    </ligand>
</feature>
<evidence type="ECO:0000256" key="2">
    <source>
        <dbReference type="ARBA" id="ARBA00022723"/>
    </source>
</evidence>
<proteinExistence type="inferred from homology"/>
<feature type="binding site" evidence="5 10">
    <location>
        <position position="262"/>
    </location>
    <ligand>
        <name>Zn(2+)</name>
        <dbReference type="ChEBI" id="CHEBI:29105"/>
    </ligand>
</feature>
<feature type="binding site" evidence="5 9">
    <location>
        <position position="328"/>
    </location>
    <ligand>
        <name>substrate</name>
    </ligand>
</feature>
<dbReference type="PROSITE" id="PS00611">
    <property type="entry name" value="HISOL_DEHYDROGENASE"/>
    <property type="match status" value="1"/>
</dbReference>
<dbReference type="GO" id="GO:0008270">
    <property type="term" value="F:zinc ion binding"/>
    <property type="evidence" value="ECO:0007669"/>
    <property type="project" value="UniProtKB-UniRule"/>
</dbReference>
<evidence type="ECO:0000256" key="1">
    <source>
        <dbReference type="ARBA" id="ARBA00010178"/>
    </source>
</evidence>
<protein>
    <recommendedName>
        <fullName evidence="5">Histidinol dehydrogenase</fullName>
        <shortName evidence="5">HDH</shortName>
        <ecNumber evidence="5">1.1.1.23</ecNumber>
    </recommendedName>
</protein>
<keyword evidence="13" id="KW-1185">Reference proteome</keyword>
<dbReference type="Gene3D" id="1.20.5.1300">
    <property type="match status" value="1"/>
</dbReference>